<organism evidence="16 17">
    <name type="scientific">Rouxiella badensis</name>
    <dbReference type="NCBI Taxonomy" id="1646377"/>
    <lineage>
        <taxon>Bacteria</taxon>
        <taxon>Pseudomonadati</taxon>
        <taxon>Pseudomonadota</taxon>
        <taxon>Gammaproteobacteria</taxon>
        <taxon>Enterobacterales</taxon>
        <taxon>Yersiniaceae</taxon>
        <taxon>Rouxiella</taxon>
    </lineage>
</organism>
<dbReference type="PRINTS" id="PR01399">
    <property type="entry name" value="ENTSNTHTASED"/>
</dbReference>
<evidence type="ECO:0000256" key="5">
    <source>
        <dbReference type="ARBA" id="ARBA00019087"/>
    </source>
</evidence>
<evidence type="ECO:0000313" key="17">
    <source>
        <dbReference type="Proteomes" id="UP000192536"/>
    </source>
</evidence>
<dbReference type="SUPFAM" id="SSF56214">
    <property type="entry name" value="4'-phosphopantetheinyl transferase"/>
    <property type="match status" value="1"/>
</dbReference>
<dbReference type="GeneID" id="93565068"/>
<dbReference type="UniPathway" id="UPA00017"/>
<evidence type="ECO:0000256" key="13">
    <source>
        <dbReference type="PIRSR" id="PIRSR603542-2"/>
    </source>
</evidence>
<sequence>MMTPQKHATLDDFIVETEYGVIGDDADVRYLKVSFCTEAYREEDFARYAINKPDSLTRAVPKRKAEYLAGRYCCAALLRGFSVSSEVTTHQDRSPCWPQGMRGTISHGTVSDGYSQAMAIVTSRPQLCLGADIEVLNREVLREICETFTQPAEREYLQTLAIDLDFSLLLAFSAKESLFKALYPQVKTFFGFEYASVDSINTLNKTFVLRFNRDLNEVFTAGVKIKGSYAFDGKIIITIVVIDSLSPF</sequence>
<evidence type="ECO:0000256" key="4">
    <source>
        <dbReference type="ARBA" id="ARBA00011503"/>
    </source>
</evidence>
<dbReference type="RefSeq" id="WP_017492590.1">
    <property type="nucleotide sequence ID" value="NZ_CP114062.1"/>
</dbReference>
<dbReference type="GO" id="GO:0000287">
    <property type="term" value="F:magnesium ion binding"/>
    <property type="evidence" value="ECO:0007669"/>
    <property type="project" value="InterPro"/>
</dbReference>
<comment type="cofactor">
    <cofactor evidence="13">
        <name>Mg(2+)</name>
        <dbReference type="ChEBI" id="CHEBI:18420"/>
    </cofactor>
</comment>
<evidence type="ECO:0000256" key="1">
    <source>
        <dbReference type="ARBA" id="ARBA00003937"/>
    </source>
</evidence>
<feature type="binding site" evidence="12">
    <location>
        <position position="71"/>
    </location>
    <ligand>
        <name>CoA</name>
        <dbReference type="ChEBI" id="CHEBI:57287"/>
    </ligand>
</feature>
<evidence type="ECO:0000259" key="14">
    <source>
        <dbReference type="Pfam" id="PF01648"/>
    </source>
</evidence>
<evidence type="ECO:0000256" key="10">
    <source>
        <dbReference type="ARBA" id="ARBA00049176"/>
    </source>
</evidence>
<evidence type="ECO:0000256" key="11">
    <source>
        <dbReference type="ARBA" id="ARBA00049191"/>
    </source>
</evidence>
<feature type="binding site" evidence="12">
    <location>
        <position position="176"/>
    </location>
    <ligand>
        <name>CoA</name>
        <dbReference type="ChEBI" id="CHEBI:57287"/>
    </ligand>
</feature>
<comment type="pathway">
    <text evidence="2">Siderophore biosynthesis; enterobactin biosynthesis.</text>
</comment>
<dbReference type="InterPro" id="IPR008278">
    <property type="entry name" value="4-PPantetheinyl_Trfase_dom"/>
</dbReference>
<comment type="similarity">
    <text evidence="3">Belongs to the P-Pant transferase superfamily. EntD family.</text>
</comment>
<evidence type="ECO:0000256" key="7">
    <source>
        <dbReference type="ARBA" id="ARBA00023191"/>
    </source>
</evidence>
<protein>
    <recommendedName>
        <fullName evidence="5">Enterobactin synthase component D</fullName>
    </recommendedName>
    <alternativeName>
        <fullName evidence="8">4'-phosphopantetheinyl transferase EntD</fullName>
    </alternativeName>
    <alternativeName>
        <fullName evidence="9">Enterochelin synthase D</fullName>
    </alternativeName>
</protein>
<dbReference type="Gene3D" id="3.90.470.20">
    <property type="entry name" value="4'-phosphopantetheinyl transferase domain"/>
    <property type="match status" value="1"/>
</dbReference>
<dbReference type="GO" id="GO:0005886">
    <property type="term" value="C:plasma membrane"/>
    <property type="evidence" value="ECO:0007669"/>
    <property type="project" value="TreeGrafter"/>
</dbReference>
<dbReference type="EMBL" id="MRWE01000009">
    <property type="protein sequence ID" value="ORJ26118.1"/>
    <property type="molecule type" value="Genomic_DNA"/>
</dbReference>
<proteinExistence type="inferred from homology"/>
<comment type="catalytic activity">
    <reaction evidence="11">
        <text>apo-[peptidyl-carrier protein] + CoA = holo-[peptidyl-carrier protein] + adenosine 3',5'-bisphosphate + H(+)</text>
        <dbReference type="Rhea" id="RHEA:46228"/>
        <dbReference type="Rhea" id="RHEA-COMP:11479"/>
        <dbReference type="Rhea" id="RHEA-COMP:11480"/>
        <dbReference type="ChEBI" id="CHEBI:15378"/>
        <dbReference type="ChEBI" id="CHEBI:29999"/>
        <dbReference type="ChEBI" id="CHEBI:57287"/>
        <dbReference type="ChEBI" id="CHEBI:58343"/>
        <dbReference type="ChEBI" id="CHEBI:64479"/>
    </reaction>
</comment>
<feature type="binding site" evidence="13">
    <location>
        <position position="133"/>
    </location>
    <ligand>
        <name>Mg(2+)</name>
        <dbReference type="ChEBI" id="CHEBI:18420"/>
    </ligand>
</feature>
<dbReference type="PANTHER" id="PTHR38096:SF1">
    <property type="entry name" value="ENTEROBACTIN SYNTHASE COMPONENT D"/>
    <property type="match status" value="1"/>
</dbReference>
<gene>
    <name evidence="16" type="ORF">BS640_07230</name>
</gene>
<dbReference type="GO" id="GO:0009239">
    <property type="term" value="P:enterobactin biosynthetic process"/>
    <property type="evidence" value="ECO:0007669"/>
    <property type="project" value="UniProtKB-UniPathway"/>
</dbReference>
<dbReference type="PANTHER" id="PTHR38096">
    <property type="entry name" value="ENTEROBACTIN SYNTHASE COMPONENT D"/>
    <property type="match status" value="1"/>
</dbReference>
<keyword evidence="13" id="KW-0460">Magnesium</keyword>
<keyword evidence="17" id="KW-1185">Reference proteome</keyword>
<feature type="binding site" evidence="13">
    <location>
        <position position="132"/>
    </location>
    <ligand>
        <name>Mg(2+)</name>
        <dbReference type="ChEBI" id="CHEBI:18420"/>
    </ligand>
</feature>
<comment type="subunit">
    <text evidence="4">EntB, EntD, EntE, and EntF form a multienzyme complex called enterobactin synthase.</text>
</comment>
<dbReference type="Proteomes" id="UP000192536">
    <property type="component" value="Unassembled WGS sequence"/>
</dbReference>
<evidence type="ECO:0000259" key="15">
    <source>
        <dbReference type="Pfam" id="PF17837"/>
    </source>
</evidence>
<dbReference type="InterPro" id="IPR003542">
    <property type="entry name" value="Enbac_synth_compD-like"/>
</dbReference>
<feature type="binding site" evidence="12">
    <location>
        <position position="132"/>
    </location>
    <ligand>
        <name>CoA</name>
        <dbReference type="ChEBI" id="CHEBI:57287"/>
    </ligand>
</feature>
<dbReference type="Pfam" id="PF01648">
    <property type="entry name" value="ACPS"/>
    <property type="match status" value="1"/>
</dbReference>
<dbReference type="GO" id="GO:0009366">
    <property type="term" value="C:enterobactin synthetase complex"/>
    <property type="evidence" value="ECO:0007669"/>
    <property type="project" value="InterPro"/>
</dbReference>
<feature type="binding site" evidence="12">
    <location>
        <begin position="106"/>
        <end position="107"/>
    </location>
    <ligand>
        <name>CoA</name>
        <dbReference type="ChEBI" id="CHEBI:57287"/>
    </ligand>
</feature>
<dbReference type="GO" id="GO:0008897">
    <property type="term" value="F:holo-[acyl-carrier-protein] synthase activity"/>
    <property type="evidence" value="ECO:0007669"/>
    <property type="project" value="InterPro"/>
</dbReference>
<evidence type="ECO:0000256" key="9">
    <source>
        <dbReference type="ARBA" id="ARBA00031996"/>
    </source>
</evidence>
<evidence type="ECO:0000256" key="2">
    <source>
        <dbReference type="ARBA" id="ARBA00004993"/>
    </source>
</evidence>
<evidence type="ECO:0000256" key="3">
    <source>
        <dbReference type="ARBA" id="ARBA00008342"/>
    </source>
</evidence>
<keyword evidence="6" id="KW-0808">Transferase</keyword>
<feature type="domain" description="4'-phosphopantetheinyl transferase" evidence="14">
    <location>
        <begin position="129"/>
        <end position="208"/>
    </location>
</feature>
<comment type="catalytic activity">
    <reaction evidence="10">
        <text>apo-[aryl-carrier protein] + CoA = holo-[aryl-carrier protein] + adenosine 3',5'-bisphosphate + H(+)</text>
        <dbReference type="Rhea" id="RHEA:48404"/>
        <dbReference type="Rhea" id="RHEA-COMP:15903"/>
        <dbReference type="Rhea" id="RHEA-COMP:17557"/>
        <dbReference type="ChEBI" id="CHEBI:15378"/>
        <dbReference type="ChEBI" id="CHEBI:29999"/>
        <dbReference type="ChEBI" id="CHEBI:57287"/>
        <dbReference type="ChEBI" id="CHEBI:58343"/>
        <dbReference type="ChEBI" id="CHEBI:64479"/>
    </reaction>
</comment>
<evidence type="ECO:0000256" key="8">
    <source>
        <dbReference type="ARBA" id="ARBA00029894"/>
    </source>
</evidence>
<feature type="domain" description="4'-phosphopantetheinyl transferase N-terminal" evidence="15">
    <location>
        <begin position="56"/>
        <end position="108"/>
    </location>
</feature>
<keyword evidence="13" id="KW-0479">Metal-binding</keyword>
<dbReference type="STRING" id="1646377.BS640_07230"/>
<comment type="function">
    <text evidence="1">Involved in the biosynthesis of the siderophore enterobactin (enterochelin), which is a macrocyclic trimeric lactone of N-(2,3-dihydroxybenzoyl)-serine. The serine trilactone serves as a scaffolding for the three catechol functionalities that provide hexadentate coordination for the tightly ligated iron(2+) atoms. Plays an essential role in the assembly of the enterobactin by catalyzing the transfer of the 4'-phosphopantetheine (Ppant) moiety from coenzyme A to the apo-domains of both EntB (ArCP domain) and EntF (PCP domain) to yield their holo-forms which make them competent for the activation of 2,3-dihydroxybenzoate (DHB) and L-serine, respectively.</text>
</comment>
<dbReference type="Pfam" id="PF17837">
    <property type="entry name" value="4PPT_N"/>
    <property type="match status" value="1"/>
</dbReference>
<feature type="binding site" evidence="12">
    <location>
        <position position="180"/>
    </location>
    <ligand>
        <name>CoA</name>
        <dbReference type="ChEBI" id="CHEBI:57287"/>
    </ligand>
</feature>
<name>A0A1X0WH44_9GAMM</name>
<comment type="caution">
    <text evidence="16">The sequence shown here is derived from an EMBL/GenBank/DDBJ whole genome shotgun (WGS) entry which is preliminary data.</text>
</comment>
<feature type="binding site" evidence="13">
    <location>
        <position position="134"/>
    </location>
    <ligand>
        <name>Mg(2+)</name>
        <dbReference type="ChEBI" id="CHEBI:18420"/>
    </ligand>
</feature>
<feature type="binding site" evidence="12">
    <location>
        <position position="63"/>
    </location>
    <ligand>
        <name>CoA</name>
        <dbReference type="ChEBI" id="CHEBI:57287"/>
    </ligand>
</feature>
<dbReference type="InterPro" id="IPR041354">
    <property type="entry name" value="4PPT_N"/>
</dbReference>
<evidence type="ECO:0000256" key="6">
    <source>
        <dbReference type="ARBA" id="ARBA00022679"/>
    </source>
</evidence>
<dbReference type="AlphaFoldDB" id="A0A1X0WH44"/>
<reference evidence="16 17" key="1">
    <citation type="journal article" date="2017" name="Int. J. Syst. Evol. Microbiol.">
        <title>Rouxiella badensis sp. nov. and Rouxiella silvae sp. nov. isolated from peat bog soil in Germany and emendation of the genus description.</title>
        <authorList>
            <person name="Le Fleche-Mateos A."/>
            <person name="Kugler J.H."/>
            <person name="Hansen S.H."/>
            <person name="Syldatk C."/>
            <person name="Hausmann R."/>
            <person name="Lomprez F."/>
            <person name="Vandenbogaert M."/>
            <person name="Manuguerra J.C."/>
            <person name="Grimont P.A."/>
        </authorList>
    </citation>
    <scope>NUCLEOTIDE SEQUENCE [LARGE SCALE GENOMIC DNA]</scope>
    <source>
        <strain evidence="16 17">DSM 100043</strain>
    </source>
</reference>
<accession>A0A1X0WH44</accession>
<evidence type="ECO:0000256" key="12">
    <source>
        <dbReference type="PIRSR" id="PIRSR603542-1"/>
    </source>
</evidence>
<evidence type="ECO:0000313" key="16">
    <source>
        <dbReference type="EMBL" id="ORJ26118.1"/>
    </source>
</evidence>
<keyword evidence="7" id="KW-0259">Enterobactin biosynthesis</keyword>
<dbReference type="InterPro" id="IPR037143">
    <property type="entry name" value="4-PPantetheinyl_Trfase_dom_sf"/>
</dbReference>